<dbReference type="Pfam" id="PF01250">
    <property type="entry name" value="Ribosomal_S6"/>
    <property type="match status" value="1"/>
</dbReference>
<dbReference type="AlphaFoldDB" id="A0A6N8DNX7"/>
<dbReference type="Gene3D" id="3.30.70.60">
    <property type="match status" value="1"/>
</dbReference>
<dbReference type="OrthoDB" id="9812702at2"/>
<protein>
    <recommendedName>
        <fullName evidence="5 6">Small ribosomal subunit protein bS6</fullName>
    </recommendedName>
</protein>
<dbReference type="InterPro" id="IPR014717">
    <property type="entry name" value="Transl_elong_EF1B/ribsomal_bS6"/>
</dbReference>
<feature type="region of interest" description="Disordered" evidence="7">
    <location>
        <begin position="100"/>
        <end position="144"/>
    </location>
</feature>
<dbReference type="RefSeq" id="WP_155445587.1">
    <property type="nucleotide sequence ID" value="NZ_JAOQNR010000004.1"/>
</dbReference>
<keyword evidence="2 6" id="KW-0689">Ribosomal protein</keyword>
<name>A0A6N8DNX7_RHOAC</name>
<comment type="function">
    <text evidence="4 6">Binds together with bS18 to 16S ribosomal RNA.</text>
</comment>
<dbReference type="CDD" id="cd00473">
    <property type="entry name" value="bS6"/>
    <property type="match status" value="1"/>
</dbReference>
<evidence type="ECO:0000256" key="6">
    <source>
        <dbReference type="HAMAP-Rule" id="MF_00360"/>
    </source>
</evidence>
<comment type="similarity">
    <text evidence="1 6">Belongs to the bacterial ribosomal protein bS6 family.</text>
</comment>
<dbReference type="Proteomes" id="UP000439113">
    <property type="component" value="Unassembled WGS sequence"/>
</dbReference>
<gene>
    <name evidence="6 8" type="primary">rpsF</name>
    <name evidence="8" type="ORF">GJ654_07790</name>
</gene>
<dbReference type="InterPro" id="IPR035980">
    <property type="entry name" value="Ribosomal_bS6_sf"/>
</dbReference>
<dbReference type="InterPro" id="IPR020814">
    <property type="entry name" value="Ribosomal_S6_plastid/chlpt"/>
</dbReference>
<dbReference type="GO" id="GO:0003735">
    <property type="term" value="F:structural constituent of ribosome"/>
    <property type="evidence" value="ECO:0007669"/>
    <property type="project" value="InterPro"/>
</dbReference>
<comment type="caution">
    <text evidence="8">The sequence shown here is derived from an EMBL/GenBank/DDBJ whole genome shotgun (WGS) entry which is preliminary data.</text>
</comment>
<organism evidence="8 9">
    <name type="scientific">Rhodoblastus acidophilus</name>
    <name type="common">Rhodopseudomonas acidophila</name>
    <dbReference type="NCBI Taxonomy" id="1074"/>
    <lineage>
        <taxon>Bacteria</taxon>
        <taxon>Pseudomonadati</taxon>
        <taxon>Pseudomonadota</taxon>
        <taxon>Alphaproteobacteria</taxon>
        <taxon>Hyphomicrobiales</taxon>
        <taxon>Rhodoblastaceae</taxon>
        <taxon>Rhodoblastus</taxon>
    </lineage>
</organism>
<reference evidence="8 9" key="1">
    <citation type="submission" date="2019-11" db="EMBL/GenBank/DDBJ databases">
        <title>Whole-genome sequence of a Rhodoblastus acidophilus DSM 142.</title>
        <authorList>
            <person name="Kyndt J.A."/>
            <person name="Meyer T.E."/>
        </authorList>
    </citation>
    <scope>NUCLEOTIDE SEQUENCE [LARGE SCALE GENOMIC DNA]</scope>
    <source>
        <strain evidence="8 9">DSM 142</strain>
    </source>
</reference>
<evidence type="ECO:0000313" key="8">
    <source>
        <dbReference type="EMBL" id="MTV30893.1"/>
    </source>
</evidence>
<dbReference type="EMBL" id="WNKS01000005">
    <property type="protein sequence ID" value="MTV30893.1"/>
    <property type="molecule type" value="Genomic_DNA"/>
</dbReference>
<sequence>MALYEHIYLARQDLTAQQVEALNEQFKATIASLGGTVGKVEYWGVKSLAYRIKKNRKAHFTLINVDAPPAALAEAERQWSINEDVLRHLTIRVEALEDGPSAMLRKRDDDESRERGDRPDRGPRLPSGRAPRPRREDATEGGAF</sequence>
<dbReference type="GO" id="GO:0006412">
    <property type="term" value="P:translation"/>
    <property type="evidence" value="ECO:0007669"/>
    <property type="project" value="UniProtKB-UniRule"/>
</dbReference>
<keyword evidence="6" id="KW-0694">RNA-binding</keyword>
<dbReference type="GO" id="GO:0070181">
    <property type="term" value="F:small ribosomal subunit rRNA binding"/>
    <property type="evidence" value="ECO:0007669"/>
    <property type="project" value="TreeGrafter"/>
</dbReference>
<dbReference type="HAMAP" id="MF_00360">
    <property type="entry name" value="Ribosomal_bS6"/>
    <property type="match status" value="1"/>
</dbReference>
<evidence type="ECO:0000313" key="9">
    <source>
        <dbReference type="Proteomes" id="UP000439113"/>
    </source>
</evidence>
<proteinExistence type="inferred from homology"/>
<dbReference type="SUPFAM" id="SSF54995">
    <property type="entry name" value="Ribosomal protein S6"/>
    <property type="match status" value="1"/>
</dbReference>
<keyword evidence="3 6" id="KW-0687">Ribonucleoprotein</keyword>
<dbReference type="GO" id="GO:0022627">
    <property type="term" value="C:cytosolic small ribosomal subunit"/>
    <property type="evidence" value="ECO:0007669"/>
    <property type="project" value="TreeGrafter"/>
</dbReference>
<dbReference type="PANTHER" id="PTHR21011:SF1">
    <property type="entry name" value="SMALL RIBOSOMAL SUBUNIT PROTEIN BS6M"/>
    <property type="match status" value="1"/>
</dbReference>
<dbReference type="PANTHER" id="PTHR21011">
    <property type="entry name" value="MITOCHONDRIAL 28S RIBOSOMAL PROTEIN S6"/>
    <property type="match status" value="1"/>
</dbReference>
<dbReference type="NCBIfam" id="TIGR00166">
    <property type="entry name" value="S6"/>
    <property type="match status" value="1"/>
</dbReference>
<accession>A0A6N8DNX7</accession>
<evidence type="ECO:0000256" key="4">
    <source>
        <dbReference type="ARBA" id="ARBA00035104"/>
    </source>
</evidence>
<evidence type="ECO:0000256" key="7">
    <source>
        <dbReference type="SAM" id="MobiDB-lite"/>
    </source>
</evidence>
<evidence type="ECO:0000256" key="3">
    <source>
        <dbReference type="ARBA" id="ARBA00023274"/>
    </source>
</evidence>
<evidence type="ECO:0000256" key="2">
    <source>
        <dbReference type="ARBA" id="ARBA00022980"/>
    </source>
</evidence>
<dbReference type="InterPro" id="IPR000529">
    <property type="entry name" value="Ribosomal_bS6"/>
</dbReference>
<keyword evidence="6" id="KW-0699">rRNA-binding</keyword>
<evidence type="ECO:0000256" key="5">
    <source>
        <dbReference type="ARBA" id="ARBA00035294"/>
    </source>
</evidence>
<evidence type="ECO:0000256" key="1">
    <source>
        <dbReference type="ARBA" id="ARBA00009512"/>
    </source>
</evidence>
<feature type="compositionally biased region" description="Basic and acidic residues" evidence="7">
    <location>
        <begin position="105"/>
        <end position="123"/>
    </location>
</feature>